<comment type="caution">
    <text evidence="1">The sequence shown here is derived from an EMBL/GenBank/DDBJ whole genome shotgun (WGS) entry which is preliminary data.</text>
</comment>
<dbReference type="SUPFAM" id="SSF53335">
    <property type="entry name" value="S-adenosyl-L-methionine-dependent methyltransferases"/>
    <property type="match status" value="1"/>
</dbReference>
<accession>A0A645C2I5</accession>
<dbReference type="AlphaFoldDB" id="A0A645C2I5"/>
<reference evidence="1" key="1">
    <citation type="submission" date="2019-08" db="EMBL/GenBank/DDBJ databases">
        <authorList>
            <person name="Kucharzyk K."/>
            <person name="Murdoch R.W."/>
            <person name="Higgins S."/>
            <person name="Loffler F."/>
        </authorList>
    </citation>
    <scope>NUCLEOTIDE SEQUENCE</scope>
</reference>
<name>A0A645C2I5_9ZZZZ</name>
<dbReference type="InterPro" id="IPR029063">
    <property type="entry name" value="SAM-dependent_MTases_sf"/>
</dbReference>
<sequence length="62" mass="7446">MNDGKYRRFEETHYEKAYSIEEIKKAIEKSGMRFLNVYDAFTFNPPSEESERVFFIAKEVTK</sequence>
<organism evidence="1">
    <name type="scientific">bioreactor metagenome</name>
    <dbReference type="NCBI Taxonomy" id="1076179"/>
    <lineage>
        <taxon>unclassified sequences</taxon>
        <taxon>metagenomes</taxon>
        <taxon>ecological metagenomes</taxon>
    </lineage>
</organism>
<gene>
    <name evidence="1" type="ORF">SDC9_118823</name>
</gene>
<proteinExistence type="predicted"/>
<dbReference type="EMBL" id="VSSQ01024371">
    <property type="protein sequence ID" value="MPM71852.1"/>
    <property type="molecule type" value="Genomic_DNA"/>
</dbReference>
<dbReference type="Gene3D" id="3.40.50.150">
    <property type="entry name" value="Vaccinia Virus protein VP39"/>
    <property type="match status" value="1"/>
</dbReference>
<evidence type="ECO:0000313" key="1">
    <source>
        <dbReference type="EMBL" id="MPM71852.1"/>
    </source>
</evidence>
<dbReference type="Gene3D" id="2.20.25.110">
    <property type="entry name" value="S-adenosyl-L-methionine-dependent methyltransferases"/>
    <property type="match status" value="1"/>
</dbReference>
<protein>
    <submittedName>
        <fullName evidence="1">Uncharacterized protein</fullName>
    </submittedName>
</protein>